<reference evidence="2 3" key="1">
    <citation type="submission" date="2018-05" db="EMBL/GenBank/DDBJ databases">
        <title>Freshwater and sediment microbial communities from various areas in North America, analyzing microbe dynamics in response to fracking.</title>
        <authorList>
            <person name="Lamendella R."/>
        </authorList>
    </citation>
    <scope>NUCLEOTIDE SEQUENCE [LARGE SCALE GENOMIC DNA]</scope>
    <source>
        <strain evidence="2 3">15_TX</strain>
    </source>
</reference>
<evidence type="ECO:0000313" key="3">
    <source>
        <dbReference type="Proteomes" id="UP000247150"/>
    </source>
</evidence>
<dbReference type="InterPro" id="IPR024029">
    <property type="entry name" value="Pyridox_Oxase_FMN-dep"/>
</dbReference>
<protein>
    <recommendedName>
        <fullName evidence="1">Pyridoxamine 5'-phosphate oxidase N-terminal domain-containing protein</fullName>
    </recommendedName>
</protein>
<dbReference type="PANTHER" id="PTHR42815:SF2">
    <property type="entry name" value="FAD-BINDING, PUTATIVE (AFU_ORTHOLOGUE AFUA_6G07600)-RELATED"/>
    <property type="match status" value="1"/>
</dbReference>
<accession>A0A2V2ZL07</accession>
<evidence type="ECO:0000259" key="1">
    <source>
        <dbReference type="Pfam" id="PF01243"/>
    </source>
</evidence>
<proteinExistence type="predicted"/>
<dbReference type="NCBIfam" id="TIGR04025">
    <property type="entry name" value="PPOX_FMN_DR2398"/>
    <property type="match status" value="1"/>
</dbReference>
<dbReference type="InterPro" id="IPR011576">
    <property type="entry name" value="Pyridox_Oxase_N"/>
</dbReference>
<sequence>MIDAVYKRVVDSEGELRSLLGTPSRTAANKIIHKLDYHCREFIGKSPMLFLSTADSTGKCDTSPRGDAPGFVHILNDHSFVIPERPGNKRIDSLLNILSNPYAGLVFVIPGLEETLRINGRAKIIRDSEILEQMAARGKNPILGIAIEVEECYIHCAKAFKRSKLWDQGEWLDKKDLPIPSQILADHVNLPDLDRDKIKAALQESYEKRLY</sequence>
<dbReference type="InterPro" id="IPR012349">
    <property type="entry name" value="Split_barrel_FMN-bd"/>
</dbReference>
<dbReference type="RefSeq" id="WP_110067237.1">
    <property type="nucleotide sequence ID" value="NZ_QGTW01000017.1"/>
</dbReference>
<gene>
    <name evidence="2" type="ORF">DFO73_11747</name>
</gene>
<comment type="caution">
    <text evidence="2">The sequence shown here is derived from an EMBL/GenBank/DDBJ whole genome shotgun (WGS) entry which is preliminary data.</text>
</comment>
<dbReference type="Proteomes" id="UP000247150">
    <property type="component" value="Unassembled WGS sequence"/>
</dbReference>
<dbReference type="EMBL" id="QGTW01000017">
    <property type="protein sequence ID" value="PWW20047.1"/>
    <property type="molecule type" value="Genomic_DNA"/>
</dbReference>
<dbReference type="AlphaFoldDB" id="A0A2V2ZL07"/>
<organism evidence="2 3">
    <name type="scientific">Cytobacillus oceanisediminis</name>
    <dbReference type="NCBI Taxonomy" id="665099"/>
    <lineage>
        <taxon>Bacteria</taxon>
        <taxon>Bacillati</taxon>
        <taxon>Bacillota</taxon>
        <taxon>Bacilli</taxon>
        <taxon>Bacillales</taxon>
        <taxon>Bacillaceae</taxon>
        <taxon>Cytobacillus</taxon>
    </lineage>
</organism>
<name>A0A2V2ZL07_9BACI</name>
<dbReference type="Gene3D" id="2.30.110.10">
    <property type="entry name" value="Electron Transport, Fmn-binding Protein, Chain A"/>
    <property type="match status" value="1"/>
</dbReference>
<evidence type="ECO:0000313" key="2">
    <source>
        <dbReference type="EMBL" id="PWW20047.1"/>
    </source>
</evidence>
<dbReference type="Pfam" id="PF01243">
    <property type="entry name" value="PNPOx_N"/>
    <property type="match status" value="1"/>
</dbReference>
<dbReference type="PANTHER" id="PTHR42815">
    <property type="entry name" value="FAD-BINDING, PUTATIVE (AFU_ORTHOLOGUE AFUA_6G07600)-RELATED"/>
    <property type="match status" value="1"/>
</dbReference>
<dbReference type="SUPFAM" id="SSF50475">
    <property type="entry name" value="FMN-binding split barrel"/>
    <property type="match status" value="1"/>
</dbReference>
<feature type="domain" description="Pyridoxamine 5'-phosphate oxidase N-terminal" evidence="1">
    <location>
        <begin position="38"/>
        <end position="155"/>
    </location>
</feature>